<dbReference type="EMBL" id="VTOW01000008">
    <property type="protein sequence ID" value="NKE73536.1"/>
    <property type="molecule type" value="Genomic_DNA"/>
</dbReference>
<protein>
    <recommendedName>
        <fullName evidence="1">EfeO-type cupredoxin-like domain-containing protein</fullName>
    </recommendedName>
</protein>
<dbReference type="InterPro" id="IPR028096">
    <property type="entry name" value="EfeO_Cupredoxin"/>
</dbReference>
<reference evidence="2 3" key="1">
    <citation type="journal article" date="2020" name="Nature">
        <title>Bacterial chemolithoautotrophy via manganese oxidation.</title>
        <authorList>
            <person name="Yu H."/>
            <person name="Leadbetter J.R."/>
        </authorList>
    </citation>
    <scope>NUCLEOTIDE SEQUENCE [LARGE SCALE GENOMIC DNA]</scope>
    <source>
        <strain evidence="2 3">Mn-1</strain>
    </source>
</reference>
<evidence type="ECO:0000313" key="2">
    <source>
        <dbReference type="EMBL" id="NKE73536.1"/>
    </source>
</evidence>
<dbReference type="AlphaFoldDB" id="A0A7X6IDF6"/>
<dbReference type="InterPro" id="IPR008972">
    <property type="entry name" value="Cupredoxin"/>
</dbReference>
<comment type="caution">
    <text evidence="2">The sequence shown here is derived from an EMBL/GenBank/DDBJ whole genome shotgun (WGS) entry which is preliminary data.</text>
</comment>
<accession>A0A7X6IDF6</accession>
<organism evidence="2 3">
    <name type="scientific">Candidatus Manganitrophus noduliformans</name>
    <dbReference type="NCBI Taxonomy" id="2606439"/>
    <lineage>
        <taxon>Bacteria</taxon>
        <taxon>Pseudomonadati</taxon>
        <taxon>Nitrospirota</taxon>
        <taxon>Nitrospiria</taxon>
        <taxon>Candidatus Troglogloeales</taxon>
        <taxon>Candidatus Manganitrophaceae</taxon>
        <taxon>Candidatus Manganitrophus</taxon>
    </lineage>
</organism>
<sequence length="167" mass="17910">MNFLRRFLISPSLPPVPIAAALFCFALAWAGCRRQDNTTSASSPAEKVSVALKEWSVMPDRATLAAGGRVLFKAKNTGTVAHELVILKTDRPANALTVKEGMVREEAAGKVVGEVEEFAPGLEKEMTLDLSAGAYVLFCNVLEGGQAEGHYQKGMRAAFMVGPVSKR</sequence>
<proteinExistence type="predicted"/>
<dbReference type="Gene3D" id="2.60.40.420">
    <property type="entry name" value="Cupredoxins - blue copper proteins"/>
    <property type="match status" value="1"/>
</dbReference>
<evidence type="ECO:0000259" key="1">
    <source>
        <dbReference type="Pfam" id="PF13473"/>
    </source>
</evidence>
<evidence type="ECO:0000313" key="3">
    <source>
        <dbReference type="Proteomes" id="UP000534783"/>
    </source>
</evidence>
<dbReference type="PROSITE" id="PS51257">
    <property type="entry name" value="PROKAR_LIPOPROTEIN"/>
    <property type="match status" value="1"/>
</dbReference>
<dbReference type="RefSeq" id="WP_168063496.1">
    <property type="nucleotide sequence ID" value="NZ_VTOW01000008.1"/>
</dbReference>
<keyword evidence="3" id="KW-1185">Reference proteome</keyword>
<name>A0A7X6IDF6_9BACT</name>
<dbReference type="Pfam" id="PF13473">
    <property type="entry name" value="Cupredoxin_1"/>
    <property type="match status" value="1"/>
</dbReference>
<dbReference type="SUPFAM" id="SSF49503">
    <property type="entry name" value="Cupredoxins"/>
    <property type="match status" value="1"/>
</dbReference>
<feature type="domain" description="EfeO-type cupredoxin-like" evidence="1">
    <location>
        <begin position="25"/>
        <end position="143"/>
    </location>
</feature>
<gene>
    <name evidence="2" type="ORF">MNODULE_22505</name>
</gene>
<dbReference type="Proteomes" id="UP000534783">
    <property type="component" value="Unassembled WGS sequence"/>
</dbReference>